<dbReference type="AlphaFoldDB" id="A0A327SDV2"/>
<keyword evidence="4" id="KW-0479">Metal-binding</keyword>
<keyword evidence="3" id="KW-0949">S-adenosyl-L-methionine</keyword>
<dbReference type="InterPro" id="IPR013785">
    <property type="entry name" value="Aldolase_TIM"/>
</dbReference>
<dbReference type="SFLD" id="SFLDS00029">
    <property type="entry name" value="Radical_SAM"/>
    <property type="match status" value="1"/>
</dbReference>
<dbReference type="PANTHER" id="PTHR43273:SF8">
    <property type="entry name" value="RADICAL SAM DOMAIN PROTEIN"/>
    <property type="match status" value="1"/>
</dbReference>
<evidence type="ECO:0000313" key="8">
    <source>
        <dbReference type="EMBL" id="RAJ27220.1"/>
    </source>
</evidence>
<evidence type="ECO:0000259" key="7">
    <source>
        <dbReference type="PROSITE" id="PS51918"/>
    </source>
</evidence>
<comment type="caution">
    <text evidence="8">The sequence shown here is derived from an EMBL/GenBank/DDBJ whole genome shotgun (WGS) entry which is preliminary data.</text>
</comment>
<sequence length="422" mass="47816">MQNLKQDRLKCTSLVVKVASRCNINCSYCYMYNLGDQTYKNQPKIMSHEVVNATIIKTKENCIKNNIKTFVFAFHGGEPMLGGMDFYRHFVKLANEQLLPEVQPIYAIQTNGIMLTDEWCRLFAKLNIEVGISMDGLPEDHDKYRLDHQGKGTHSKVVKGLEAAQNCLDLKKKPGILSVINYDADPIKTFLHFCVLNVQSIDFLFPYNNYETLSDDLKKTYLKNETPYGDWLISVFNTWYQQKDRPDIRMFSGIINAIFGGIYPSDLLGDHESELLVIETDGGIEAVDYLKSCGHAFTKAGANVLTNDFEEAMDTDLAKLYHFGHTKLCTKCLSCPVKEVCGGGNLASRYSKERGFNNVSIYCTDLLKLITHIQCTILSEFPIDILTKLHVSPISYEEALVIIHDEEITTIAPNYISELESF</sequence>
<dbReference type="SFLD" id="SFLDG01072">
    <property type="entry name" value="dehydrogenase_like"/>
    <property type="match status" value="1"/>
</dbReference>
<keyword evidence="5" id="KW-0408">Iron</keyword>
<reference evidence="8 9" key="1">
    <citation type="submission" date="2018-06" db="EMBL/GenBank/DDBJ databases">
        <title>Genomic Encyclopedia of Archaeal and Bacterial Type Strains, Phase II (KMG-II): from individual species to whole genera.</title>
        <authorList>
            <person name="Goeker M."/>
        </authorList>
    </citation>
    <scope>NUCLEOTIDE SEQUENCE [LARGE SCALE GENOMIC DNA]</scope>
    <source>
        <strain evidence="8 9">DSM 14825</strain>
    </source>
</reference>
<dbReference type="InterPro" id="IPR007197">
    <property type="entry name" value="rSAM"/>
</dbReference>
<dbReference type="Gene3D" id="3.20.20.70">
    <property type="entry name" value="Aldolase class I"/>
    <property type="match status" value="1"/>
</dbReference>
<dbReference type="InterPro" id="IPR023867">
    <property type="entry name" value="Sulphatase_maturase_rSAM"/>
</dbReference>
<dbReference type="SFLD" id="SFLDG01067">
    <property type="entry name" value="SPASM/twitch_domain_containing"/>
    <property type="match status" value="1"/>
</dbReference>
<dbReference type="EMBL" id="QLLR01000020">
    <property type="protein sequence ID" value="RAJ27220.1"/>
    <property type="molecule type" value="Genomic_DNA"/>
</dbReference>
<evidence type="ECO:0000256" key="6">
    <source>
        <dbReference type="ARBA" id="ARBA00023014"/>
    </source>
</evidence>
<dbReference type="PANTHER" id="PTHR43273">
    <property type="entry name" value="ANAEROBIC SULFATASE-MATURATING ENZYME HOMOLOG ASLB-RELATED"/>
    <property type="match status" value="1"/>
</dbReference>
<dbReference type="GO" id="GO:0016491">
    <property type="term" value="F:oxidoreductase activity"/>
    <property type="evidence" value="ECO:0007669"/>
    <property type="project" value="InterPro"/>
</dbReference>
<keyword evidence="2" id="KW-0004">4Fe-4S</keyword>
<dbReference type="GO" id="GO:0046872">
    <property type="term" value="F:metal ion binding"/>
    <property type="evidence" value="ECO:0007669"/>
    <property type="project" value="UniProtKB-KW"/>
</dbReference>
<dbReference type="SFLD" id="SFLDG01386">
    <property type="entry name" value="main_SPASM_domain-containing"/>
    <property type="match status" value="1"/>
</dbReference>
<evidence type="ECO:0000256" key="3">
    <source>
        <dbReference type="ARBA" id="ARBA00022691"/>
    </source>
</evidence>
<dbReference type="RefSeq" id="WP_111634927.1">
    <property type="nucleotide sequence ID" value="NZ_QLLR01000020.1"/>
</dbReference>
<name>A0A327SDV2_9SPHI</name>
<dbReference type="SUPFAM" id="SSF102114">
    <property type="entry name" value="Radical SAM enzymes"/>
    <property type="match status" value="1"/>
</dbReference>
<evidence type="ECO:0000256" key="1">
    <source>
        <dbReference type="ARBA" id="ARBA00001966"/>
    </source>
</evidence>
<evidence type="ECO:0000313" key="9">
    <source>
        <dbReference type="Proteomes" id="UP000249754"/>
    </source>
</evidence>
<feature type="domain" description="Radical SAM core" evidence="7">
    <location>
        <begin position="8"/>
        <end position="244"/>
    </location>
</feature>
<evidence type="ECO:0000256" key="4">
    <source>
        <dbReference type="ARBA" id="ARBA00022723"/>
    </source>
</evidence>
<dbReference type="PROSITE" id="PS01305">
    <property type="entry name" value="MOAA_NIFB_PQQE"/>
    <property type="match status" value="1"/>
</dbReference>
<evidence type="ECO:0000256" key="2">
    <source>
        <dbReference type="ARBA" id="ARBA00022485"/>
    </source>
</evidence>
<dbReference type="PROSITE" id="PS51918">
    <property type="entry name" value="RADICAL_SAM"/>
    <property type="match status" value="1"/>
</dbReference>
<evidence type="ECO:0000256" key="5">
    <source>
        <dbReference type="ARBA" id="ARBA00023004"/>
    </source>
</evidence>
<proteinExistence type="predicted"/>
<comment type="cofactor">
    <cofactor evidence="1">
        <name>[4Fe-4S] cluster</name>
        <dbReference type="ChEBI" id="CHEBI:49883"/>
    </cofactor>
</comment>
<dbReference type="OrthoDB" id="9808591at2"/>
<protein>
    <recommendedName>
        <fullName evidence="7">Radical SAM core domain-containing protein</fullName>
    </recommendedName>
</protein>
<dbReference type="SMR" id="A0A327SDV2"/>
<dbReference type="Pfam" id="PF04055">
    <property type="entry name" value="Radical_SAM"/>
    <property type="match status" value="1"/>
</dbReference>
<dbReference type="CDD" id="cd01335">
    <property type="entry name" value="Radical_SAM"/>
    <property type="match status" value="1"/>
</dbReference>
<keyword evidence="6" id="KW-0411">Iron-sulfur</keyword>
<dbReference type="GO" id="GO:0051539">
    <property type="term" value="F:4 iron, 4 sulfur cluster binding"/>
    <property type="evidence" value="ECO:0007669"/>
    <property type="project" value="UniProtKB-KW"/>
</dbReference>
<dbReference type="InterPro" id="IPR058240">
    <property type="entry name" value="rSAM_sf"/>
</dbReference>
<dbReference type="InterPro" id="IPR000385">
    <property type="entry name" value="MoaA_NifB_PqqE_Fe-S-bd_CS"/>
</dbReference>
<dbReference type="Proteomes" id="UP000249754">
    <property type="component" value="Unassembled WGS sequence"/>
</dbReference>
<organism evidence="8 9">
    <name type="scientific">Pedobacter cryoconitis</name>
    <dbReference type="NCBI Taxonomy" id="188932"/>
    <lineage>
        <taxon>Bacteria</taxon>
        <taxon>Pseudomonadati</taxon>
        <taxon>Bacteroidota</taxon>
        <taxon>Sphingobacteriia</taxon>
        <taxon>Sphingobacteriales</taxon>
        <taxon>Sphingobacteriaceae</taxon>
        <taxon>Pedobacter</taxon>
    </lineage>
</organism>
<accession>A0A327SDV2</accession>
<gene>
    <name evidence="8" type="ORF">LY11_03510</name>
</gene>